<keyword evidence="8" id="KW-1185">Reference proteome</keyword>
<evidence type="ECO:0000313" key="7">
    <source>
        <dbReference type="EMBL" id="GAX86147.1"/>
    </source>
</evidence>
<dbReference type="EMBL" id="BEGY01000234">
    <property type="protein sequence ID" value="GAX86147.1"/>
    <property type="molecule type" value="Genomic_DNA"/>
</dbReference>
<reference evidence="7 8" key="1">
    <citation type="submission" date="2017-08" db="EMBL/GenBank/DDBJ databases">
        <title>Acidophilic green algal genome provides insights into adaptation to an acidic environment.</title>
        <authorList>
            <person name="Hirooka S."/>
            <person name="Hirose Y."/>
            <person name="Kanesaki Y."/>
            <person name="Higuchi S."/>
            <person name="Fujiwara T."/>
            <person name="Onuma R."/>
            <person name="Era A."/>
            <person name="Ohbayashi R."/>
            <person name="Uzuka A."/>
            <person name="Nozaki H."/>
            <person name="Yoshikawa H."/>
            <person name="Miyagishima S.Y."/>
        </authorList>
    </citation>
    <scope>NUCLEOTIDE SEQUENCE [LARGE SCALE GENOMIC DNA]</scope>
    <source>
        <strain evidence="7 8">NIES-2499</strain>
    </source>
</reference>
<evidence type="ECO:0000256" key="1">
    <source>
        <dbReference type="ARBA" id="ARBA00006478"/>
    </source>
</evidence>
<feature type="region of interest" description="Disordered" evidence="4">
    <location>
        <begin position="1"/>
        <end position="20"/>
    </location>
</feature>
<evidence type="ECO:0000256" key="4">
    <source>
        <dbReference type="SAM" id="MobiDB-lite"/>
    </source>
</evidence>
<feature type="domain" description="Ribose-phosphate pyrophosphokinase N-terminal" evidence="6">
    <location>
        <begin position="47"/>
        <end position="136"/>
    </location>
</feature>
<evidence type="ECO:0000259" key="6">
    <source>
        <dbReference type="Pfam" id="PF13793"/>
    </source>
</evidence>
<dbReference type="STRING" id="1157962.A0A250XSV0"/>
<dbReference type="GO" id="GO:0006164">
    <property type="term" value="P:purine nucleotide biosynthetic process"/>
    <property type="evidence" value="ECO:0007669"/>
    <property type="project" value="TreeGrafter"/>
</dbReference>
<dbReference type="OrthoDB" id="10263753at2759"/>
<dbReference type="Proteomes" id="UP000232323">
    <property type="component" value="Unassembled WGS sequence"/>
</dbReference>
<dbReference type="GO" id="GO:0006015">
    <property type="term" value="P:5-phosphoribose 1-diphosphate biosynthetic process"/>
    <property type="evidence" value="ECO:0007669"/>
    <property type="project" value="TreeGrafter"/>
</dbReference>
<proteinExistence type="inferred from homology"/>
<organism evidence="7 8">
    <name type="scientific">Chlamydomonas eustigma</name>
    <dbReference type="NCBI Taxonomy" id="1157962"/>
    <lineage>
        <taxon>Eukaryota</taxon>
        <taxon>Viridiplantae</taxon>
        <taxon>Chlorophyta</taxon>
        <taxon>core chlorophytes</taxon>
        <taxon>Chlorophyceae</taxon>
        <taxon>CS clade</taxon>
        <taxon>Chlamydomonadales</taxon>
        <taxon>Chlamydomonadaceae</taxon>
        <taxon>Chlamydomonas</taxon>
    </lineage>
</organism>
<comment type="caution">
    <text evidence="7">The sequence shown here is derived from an EMBL/GenBank/DDBJ whole genome shotgun (WGS) entry which is preliminary data.</text>
</comment>
<evidence type="ECO:0000256" key="2">
    <source>
        <dbReference type="ARBA" id="ARBA00022727"/>
    </source>
</evidence>
<dbReference type="Pfam" id="PF00156">
    <property type="entry name" value="Pribosyltran"/>
    <property type="match status" value="1"/>
</dbReference>
<comment type="similarity">
    <text evidence="1">Belongs to the ribose-phosphate pyrophosphokinase family.</text>
</comment>
<dbReference type="GO" id="GO:0005737">
    <property type="term" value="C:cytoplasm"/>
    <property type="evidence" value="ECO:0007669"/>
    <property type="project" value="TreeGrafter"/>
</dbReference>
<evidence type="ECO:0000313" key="8">
    <source>
        <dbReference type="Proteomes" id="UP000232323"/>
    </source>
</evidence>
<feature type="domain" description="Phosphoribosyltransferase" evidence="5">
    <location>
        <begin position="244"/>
        <end position="279"/>
    </location>
</feature>
<dbReference type="SMART" id="SM01400">
    <property type="entry name" value="Pribosyltran_N"/>
    <property type="match status" value="1"/>
</dbReference>
<dbReference type="InterPro" id="IPR029099">
    <property type="entry name" value="Pribosyltran_N"/>
</dbReference>
<dbReference type="CDD" id="cd06223">
    <property type="entry name" value="PRTases_typeI"/>
    <property type="match status" value="1"/>
</dbReference>
<dbReference type="Gene3D" id="3.40.50.2020">
    <property type="match status" value="2"/>
</dbReference>
<name>A0A250XSV0_9CHLO</name>
<dbReference type="InterPro" id="IPR000836">
    <property type="entry name" value="PRTase_dom"/>
</dbReference>
<keyword evidence="2" id="KW-0545">Nucleotide biosynthesis</keyword>
<dbReference type="AlphaFoldDB" id="A0A250XSV0"/>
<dbReference type="Pfam" id="PF13793">
    <property type="entry name" value="Pribosyltran_N"/>
    <property type="match status" value="1"/>
</dbReference>
<accession>A0A250XSV0</accession>
<gene>
    <name evidence="7" type="ORF">CEUSTIGMA_g13560.t1</name>
</gene>
<dbReference type="GO" id="GO:0002189">
    <property type="term" value="C:ribose phosphate diphosphokinase complex"/>
    <property type="evidence" value="ECO:0007669"/>
    <property type="project" value="TreeGrafter"/>
</dbReference>
<evidence type="ECO:0000256" key="3">
    <source>
        <dbReference type="ARBA" id="ARBA00049535"/>
    </source>
</evidence>
<protein>
    <recommendedName>
        <fullName evidence="9">Phosphoribosyltransferase domain-containing protein</fullName>
    </recommendedName>
</protein>
<dbReference type="GO" id="GO:0004749">
    <property type="term" value="F:ribose phosphate diphosphokinase activity"/>
    <property type="evidence" value="ECO:0007669"/>
    <property type="project" value="UniProtKB-EC"/>
</dbReference>
<dbReference type="PANTHER" id="PTHR10210">
    <property type="entry name" value="RIBOSE-PHOSPHATE DIPHOSPHOKINASE FAMILY MEMBER"/>
    <property type="match status" value="1"/>
</dbReference>
<evidence type="ECO:0000259" key="5">
    <source>
        <dbReference type="Pfam" id="PF00156"/>
    </source>
</evidence>
<dbReference type="PANTHER" id="PTHR10210:SF45">
    <property type="entry name" value="RIBOSE-PHOSPHATE PYROPHOSPHOKINASE 3, CHLOROPLASTIC"/>
    <property type="match status" value="1"/>
</dbReference>
<dbReference type="GO" id="GO:0000287">
    <property type="term" value="F:magnesium ion binding"/>
    <property type="evidence" value="ECO:0007669"/>
    <property type="project" value="InterPro"/>
</dbReference>
<dbReference type="SUPFAM" id="SSF53271">
    <property type="entry name" value="PRTase-like"/>
    <property type="match status" value="2"/>
</dbReference>
<evidence type="ECO:0008006" key="9">
    <source>
        <dbReference type="Google" id="ProtNLM"/>
    </source>
</evidence>
<sequence length="296" mass="32755">MSGNQTPRGHSPVISPAPSLRSGEDFRVSLNVEADQIPEYLMKKQCVLFYAPETEELAKKVAAQNSNIELGKCRWRKFADGFPDLFVENATAIRNKHVAFLASFHNPSVIFEQMSVIYALPRLFVGSFTLVLPFFPTGTLERCLLLGTSRNMIAEYPYILTCQVETEGDVATAFTLARILTNVPPSRGGPTSLVIFDIHALQITIAYPDEGAHKRFHLAFKAEGFQEVICTKVRDGAKRIVRVKEGNPAGRHVVIVDDLVQSGGTLIECQSVLAQMGAKHGGWNNQWSFGFDDLVK</sequence>
<comment type="catalytic activity">
    <reaction evidence="3">
        <text>D-ribose 5-phosphate + ATP = 5-phospho-alpha-D-ribose 1-diphosphate + AMP + H(+)</text>
        <dbReference type="Rhea" id="RHEA:15609"/>
        <dbReference type="ChEBI" id="CHEBI:15378"/>
        <dbReference type="ChEBI" id="CHEBI:30616"/>
        <dbReference type="ChEBI" id="CHEBI:58017"/>
        <dbReference type="ChEBI" id="CHEBI:78346"/>
        <dbReference type="ChEBI" id="CHEBI:456215"/>
        <dbReference type="EC" id="2.7.6.1"/>
    </reaction>
</comment>
<dbReference type="InterPro" id="IPR029057">
    <property type="entry name" value="PRTase-like"/>
</dbReference>
<dbReference type="InterPro" id="IPR005946">
    <property type="entry name" value="Rib-P_diPkinase"/>
</dbReference>